<dbReference type="Gene3D" id="2.20.200.10">
    <property type="entry name" value="Outer membrane efflux proteins (OEP)"/>
    <property type="match status" value="1"/>
</dbReference>
<comment type="subcellular location">
    <subcellularLocation>
        <location evidence="2">Cell membrane</location>
        <topology evidence="2">Lipid-anchor</topology>
    </subcellularLocation>
</comment>
<comment type="similarity">
    <text evidence="1 2">Belongs to the outer membrane factor (OMF) (TC 1.B.17) family.</text>
</comment>
<keyword evidence="4" id="KW-1185">Reference proteome</keyword>
<reference evidence="3 4" key="1">
    <citation type="journal article" date="2012" name="Int. J. Syst. Evol. Microbiol.">
        <title>Flammeovirga pacifica sp. nov., isolated from deep-sea sediment.</title>
        <authorList>
            <person name="Xu H."/>
            <person name="Fu Y."/>
            <person name="Yang N."/>
            <person name="Ding Z."/>
            <person name="Lai Q."/>
            <person name="Zeng R."/>
        </authorList>
    </citation>
    <scope>NUCLEOTIDE SEQUENCE [LARGE SCALE GENOMIC DNA]</scope>
    <source>
        <strain evidence="4">DSM 24597 / LMG 26175 / WPAGA1</strain>
    </source>
</reference>
<keyword evidence="2" id="KW-0472">Membrane</keyword>
<dbReference type="InterPro" id="IPR010131">
    <property type="entry name" value="MdtP/NodT-like"/>
</dbReference>
<keyword evidence="2" id="KW-0564">Palmitate</keyword>
<proteinExistence type="inferred from homology"/>
<sequence length="465" mass="52866">MQYTRYIIIGVLLSTLFSSCLVRKDYNRTVEIDNDHLYRINDDNVDHEENFGQIVWADFFKDSLLNQYIDRAILNNYDVRIALENVEIAQSLFLQGKSVNLPTVNGNIGAGYTQNSANTPVGSVFGNQQQYNVGIDMSWEADVWGKLKSTTEATRMNLLTQQEVKKAIVSNLVSQVAYNYYRLIGYDKQKEILLKTIKSREESLEVTEALYKAGELTLVAVKQTEALLYSSKVLLVEAEKNIQISENAISFLMGESGHEIDRDSVFNDRFDFKLDVGLPVQLLENRPDVKAAEYNLINAFERVNIAKANFYPSFRISASAGLQSIAVQDWFNPQSFLFNVLGQVTQPIWNQRQIKTQYEITQSEEKIALHNFEKQILLAGQEVSNSVLIIDKQAEKIINQEAECEAYRFAVEYSQDLLLSGSANYLEVITARQNLLQAELILVNNKLEKITELIRLYKALGGGWS</sequence>
<dbReference type="PANTHER" id="PTHR30203:SF33">
    <property type="entry name" value="BLR4455 PROTEIN"/>
    <property type="match status" value="1"/>
</dbReference>
<gene>
    <name evidence="3" type="ORF">NH26_21250</name>
</gene>
<dbReference type="Pfam" id="PF02321">
    <property type="entry name" value="OEP"/>
    <property type="match status" value="2"/>
</dbReference>
<dbReference type="RefSeq" id="WP_044226333.1">
    <property type="nucleotide sequence ID" value="NZ_JRYR02000002.1"/>
</dbReference>
<dbReference type="PANTHER" id="PTHR30203">
    <property type="entry name" value="OUTER MEMBRANE CATION EFFLUX PROTEIN"/>
    <property type="match status" value="1"/>
</dbReference>
<dbReference type="GO" id="GO:0005886">
    <property type="term" value="C:plasma membrane"/>
    <property type="evidence" value="ECO:0007669"/>
    <property type="project" value="UniProtKB-SubCell"/>
</dbReference>
<dbReference type="AlphaFoldDB" id="A0A1S1YSX4"/>
<evidence type="ECO:0000313" key="3">
    <source>
        <dbReference type="EMBL" id="OHX64134.1"/>
    </source>
</evidence>
<dbReference type="GO" id="GO:0015562">
    <property type="term" value="F:efflux transmembrane transporter activity"/>
    <property type="evidence" value="ECO:0007669"/>
    <property type="project" value="InterPro"/>
</dbReference>
<evidence type="ECO:0000256" key="2">
    <source>
        <dbReference type="RuleBase" id="RU362097"/>
    </source>
</evidence>
<comment type="caution">
    <text evidence="3">The sequence shown here is derived from an EMBL/GenBank/DDBJ whole genome shotgun (WGS) entry which is preliminary data.</text>
</comment>
<dbReference type="OrthoDB" id="9770517at2"/>
<dbReference type="EMBL" id="JRYR02000002">
    <property type="protein sequence ID" value="OHX64134.1"/>
    <property type="molecule type" value="Genomic_DNA"/>
</dbReference>
<dbReference type="Proteomes" id="UP000179797">
    <property type="component" value="Unassembled WGS sequence"/>
</dbReference>
<evidence type="ECO:0008006" key="5">
    <source>
        <dbReference type="Google" id="ProtNLM"/>
    </source>
</evidence>
<protein>
    <recommendedName>
        <fullName evidence="5">RND transporter</fullName>
    </recommendedName>
</protein>
<evidence type="ECO:0000256" key="1">
    <source>
        <dbReference type="ARBA" id="ARBA00007613"/>
    </source>
</evidence>
<dbReference type="InterPro" id="IPR003423">
    <property type="entry name" value="OMP_efflux"/>
</dbReference>
<dbReference type="SUPFAM" id="SSF56954">
    <property type="entry name" value="Outer membrane efflux proteins (OEP)"/>
    <property type="match status" value="1"/>
</dbReference>
<evidence type="ECO:0000313" key="4">
    <source>
        <dbReference type="Proteomes" id="UP000179797"/>
    </source>
</evidence>
<keyword evidence="2" id="KW-1134">Transmembrane beta strand</keyword>
<keyword evidence="2" id="KW-0449">Lipoprotein</keyword>
<keyword evidence="2" id="KW-0812">Transmembrane</keyword>
<organism evidence="3 4">
    <name type="scientific">Flammeovirga pacifica</name>
    <dbReference type="NCBI Taxonomy" id="915059"/>
    <lineage>
        <taxon>Bacteria</taxon>
        <taxon>Pseudomonadati</taxon>
        <taxon>Bacteroidota</taxon>
        <taxon>Cytophagia</taxon>
        <taxon>Cytophagales</taxon>
        <taxon>Flammeovirgaceae</taxon>
        <taxon>Flammeovirga</taxon>
    </lineage>
</organism>
<name>A0A1S1YSX4_FLAPC</name>
<dbReference type="NCBIfam" id="TIGR01845">
    <property type="entry name" value="outer_NodT"/>
    <property type="match status" value="1"/>
</dbReference>
<dbReference type="Gene3D" id="1.20.1600.10">
    <property type="entry name" value="Outer membrane efflux proteins (OEP)"/>
    <property type="match status" value="1"/>
</dbReference>
<accession>A0A1S1YSX4</accession>
<dbReference type="PROSITE" id="PS51257">
    <property type="entry name" value="PROKAR_LIPOPROTEIN"/>
    <property type="match status" value="1"/>
</dbReference>
<dbReference type="STRING" id="915059.NH26_21250"/>